<organism evidence="1 2">
    <name type="scientific">Rotaria sordida</name>
    <dbReference type="NCBI Taxonomy" id="392033"/>
    <lineage>
        <taxon>Eukaryota</taxon>
        <taxon>Metazoa</taxon>
        <taxon>Spiralia</taxon>
        <taxon>Gnathifera</taxon>
        <taxon>Rotifera</taxon>
        <taxon>Eurotatoria</taxon>
        <taxon>Bdelloidea</taxon>
        <taxon>Philodinida</taxon>
        <taxon>Philodinidae</taxon>
        <taxon>Rotaria</taxon>
    </lineage>
</organism>
<feature type="non-terminal residue" evidence="1">
    <location>
        <position position="157"/>
    </location>
</feature>
<protein>
    <submittedName>
        <fullName evidence="1">Uncharacterized protein</fullName>
    </submittedName>
</protein>
<name>A0A820MGB4_9BILA</name>
<feature type="non-terminal residue" evidence="1">
    <location>
        <position position="1"/>
    </location>
</feature>
<reference evidence="1" key="1">
    <citation type="submission" date="2021-02" db="EMBL/GenBank/DDBJ databases">
        <authorList>
            <person name="Nowell W R."/>
        </authorList>
    </citation>
    <scope>NUCLEOTIDE SEQUENCE</scope>
</reference>
<sequence length="157" mass="17576">AARGCTCDSNTTTNIPSCYIPIEKGGYNLTKPPTQLSDAITIYTLSRLSTKPIQVRSLKSAELIYKYSLTNRVMETRMNEFSMFGGDINDLQVQVSLSGSDKIRMTVRDAHAQRYEVPIPIIWKPSAPFTSSLSKIKFEITKTPYGQVGFQVQRTNT</sequence>
<accession>A0A820MGB4</accession>
<dbReference type="Gene3D" id="2.60.40.1760">
    <property type="entry name" value="glycosyl hydrolase (family 31)"/>
    <property type="match status" value="1"/>
</dbReference>
<evidence type="ECO:0000313" key="1">
    <source>
        <dbReference type="EMBL" id="CAF4371593.1"/>
    </source>
</evidence>
<dbReference type="EMBL" id="CAJOBE010055839">
    <property type="protein sequence ID" value="CAF4371593.1"/>
    <property type="molecule type" value="Genomic_DNA"/>
</dbReference>
<comment type="caution">
    <text evidence="1">The sequence shown here is derived from an EMBL/GenBank/DDBJ whole genome shotgun (WGS) entry which is preliminary data.</text>
</comment>
<proteinExistence type="predicted"/>
<dbReference type="Proteomes" id="UP000663874">
    <property type="component" value="Unassembled WGS sequence"/>
</dbReference>
<gene>
    <name evidence="1" type="ORF">FNK824_LOCUS43013</name>
</gene>
<evidence type="ECO:0000313" key="2">
    <source>
        <dbReference type="Proteomes" id="UP000663874"/>
    </source>
</evidence>
<dbReference type="AlphaFoldDB" id="A0A820MGB4"/>